<feature type="domain" description="Integrase catalytic" evidence="4">
    <location>
        <begin position="1075"/>
        <end position="1209"/>
    </location>
</feature>
<dbReference type="PANTHER" id="PTHR11439:SF467">
    <property type="entry name" value="INTEGRASE CATALYTIC DOMAIN-CONTAINING PROTEIN"/>
    <property type="match status" value="1"/>
</dbReference>
<keyword evidence="1" id="KW-0479">Metal-binding</keyword>
<dbReference type="InterPro" id="IPR001878">
    <property type="entry name" value="Znf_CCHC"/>
</dbReference>
<dbReference type="PANTHER" id="PTHR11439">
    <property type="entry name" value="GAG-POL-RELATED RETROTRANSPOSON"/>
    <property type="match status" value="1"/>
</dbReference>
<dbReference type="PROSITE" id="PS50158">
    <property type="entry name" value="ZF_CCHC"/>
    <property type="match status" value="1"/>
</dbReference>
<dbReference type="EMBL" id="JAUUTY010000004">
    <property type="protein sequence ID" value="KAK1653632.1"/>
    <property type="molecule type" value="Genomic_DNA"/>
</dbReference>
<organism evidence="5 6">
    <name type="scientific">Lolium multiflorum</name>
    <name type="common">Italian ryegrass</name>
    <name type="synonym">Lolium perenne subsp. multiflorum</name>
    <dbReference type="NCBI Taxonomy" id="4521"/>
    <lineage>
        <taxon>Eukaryota</taxon>
        <taxon>Viridiplantae</taxon>
        <taxon>Streptophyta</taxon>
        <taxon>Embryophyta</taxon>
        <taxon>Tracheophyta</taxon>
        <taxon>Spermatophyta</taxon>
        <taxon>Magnoliopsida</taxon>
        <taxon>Liliopsida</taxon>
        <taxon>Poales</taxon>
        <taxon>Poaceae</taxon>
        <taxon>BOP clade</taxon>
        <taxon>Pooideae</taxon>
        <taxon>Poodae</taxon>
        <taxon>Poeae</taxon>
        <taxon>Poeae Chloroplast Group 2 (Poeae type)</taxon>
        <taxon>Loliodinae</taxon>
        <taxon>Loliinae</taxon>
        <taxon>Lolium</taxon>
    </lineage>
</organism>
<feature type="region of interest" description="Disordered" evidence="2">
    <location>
        <begin position="485"/>
        <end position="529"/>
    </location>
</feature>
<dbReference type="Gene3D" id="3.30.420.10">
    <property type="entry name" value="Ribonuclease H-like superfamily/Ribonuclease H"/>
    <property type="match status" value="1"/>
</dbReference>
<reference evidence="5" key="1">
    <citation type="submission" date="2023-07" db="EMBL/GenBank/DDBJ databases">
        <title>A chromosome-level genome assembly of Lolium multiflorum.</title>
        <authorList>
            <person name="Chen Y."/>
            <person name="Copetti D."/>
            <person name="Kolliker R."/>
            <person name="Studer B."/>
        </authorList>
    </citation>
    <scope>NUCLEOTIDE SEQUENCE</scope>
    <source>
        <strain evidence="5">02402/16</strain>
        <tissue evidence="5">Leaf</tissue>
    </source>
</reference>
<keyword evidence="6" id="KW-1185">Reference proteome</keyword>
<dbReference type="GO" id="GO:0003676">
    <property type="term" value="F:nucleic acid binding"/>
    <property type="evidence" value="ECO:0007669"/>
    <property type="project" value="InterPro"/>
</dbReference>
<evidence type="ECO:0000259" key="3">
    <source>
        <dbReference type="PROSITE" id="PS50158"/>
    </source>
</evidence>
<dbReference type="InterPro" id="IPR043502">
    <property type="entry name" value="DNA/RNA_pol_sf"/>
</dbReference>
<name>A0AAD8SK37_LOLMU</name>
<evidence type="ECO:0000313" key="6">
    <source>
        <dbReference type="Proteomes" id="UP001231189"/>
    </source>
</evidence>
<feature type="compositionally biased region" description="Acidic residues" evidence="2">
    <location>
        <begin position="2081"/>
        <end position="2101"/>
    </location>
</feature>
<dbReference type="InterPro" id="IPR013103">
    <property type="entry name" value="RVT_2"/>
</dbReference>
<feature type="domain" description="CCHC-type" evidence="3">
    <location>
        <begin position="429"/>
        <end position="444"/>
    </location>
</feature>
<feature type="compositionally biased region" description="Acidic residues" evidence="2">
    <location>
        <begin position="1340"/>
        <end position="1351"/>
    </location>
</feature>
<feature type="region of interest" description="Disordered" evidence="2">
    <location>
        <begin position="391"/>
        <end position="426"/>
    </location>
</feature>
<dbReference type="SUPFAM" id="SSF56672">
    <property type="entry name" value="DNA/RNA polymerases"/>
    <property type="match status" value="2"/>
</dbReference>
<dbReference type="SUPFAM" id="SSF53098">
    <property type="entry name" value="Ribonuclease H-like"/>
    <property type="match status" value="1"/>
</dbReference>
<feature type="region of interest" description="Disordered" evidence="2">
    <location>
        <begin position="1634"/>
        <end position="1675"/>
    </location>
</feature>
<dbReference type="InterPro" id="IPR001584">
    <property type="entry name" value="Integrase_cat-core"/>
</dbReference>
<evidence type="ECO:0008006" key="7">
    <source>
        <dbReference type="Google" id="ProtNLM"/>
    </source>
</evidence>
<dbReference type="SUPFAM" id="SSF57756">
    <property type="entry name" value="Retrovirus zinc finger-like domains"/>
    <property type="match status" value="1"/>
</dbReference>
<dbReference type="InterPro" id="IPR012337">
    <property type="entry name" value="RNaseH-like_sf"/>
</dbReference>
<dbReference type="SMART" id="SM00343">
    <property type="entry name" value="ZnF_C2HC"/>
    <property type="match status" value="1"/>
</dbReference>
<feature type="compositionally biased region" description="Basic and acidic residues" evidence="2">
    <location>
        <begin position="506"/>
        <end position="528"/>
    </location>
</feature>
<dbReference type="Pfam" id="PF07727">
    <property type="entry name" value="RVT_2"/>
    <property type="match status" value="2"/>
</dbReference>
<dbReference type="Pfam" id="PF00665">
    <property type="entry name" value="rve"/>
    <property type="match status" value="1"/>
</dbReference>
<protein>
    <recommendedName>
        <fullName evidence="7">Gag-pol polyprotein</fullName>
    </recommendedName>
</protein>
<proteinExistence type="predicted"/>
<feature type="region of interest" description="Disordered" evidence="2">
    <location>
        <begin position="2035"/>
        <end position="2101"/>
    </location>
</feature>
<gene>
    <name evidence="5" type="ORF">QYE76_071437</name>
</gene>
<dbReference type="Proteomes" id="UP001231189">
    <property type="component" value="Unassembled WGS sequence"/>
</dbReference>
<feature type="compositionally biased region" description="Basic residues" evidence="2">
    <location>
        <begin position="397"/>
        <end position="410"/>
    </location>
</feature>
<feature type="region of interest" description="Disordered" evidence="2">
    <location>
        <begin position="1260"/>
        <end position="1317"/>
    </location>
</feature>
<dbReference type="CDD" id="cd09272">
    <property type="entry name" value="RNase_HI_RT_Ty1"/>
    <property type="match status" value="1"/>
</dbReference>
<sequence>MVETRIYHSGRFLALPHHTLVVPWRRRSSSSWSRMISFFSDFGSSPSSTMAEVYHIVLLYCMDPATVQESSQLCCCYHQILAKSGDGPASNELWRIILEGFKPYNPDKLTRREAVDSQLNNTALHMIQTSVGTQELPRVRNYTTAKEAWDGLAASCMGSESTRRNKYNALRNQAEGFMRLPDEDHQVMYGRLLIVADAFRLSGATHITDSWIKEKYIECMMPFVPIDVKTLVGRECYSSLSSQDAVHEMQALKVLEQNSHDSRNRAIDMASSINFNQFLEKEKLKSNGSNFTDWFRHVRIFLNGGNLQYVLDAPLGDPAETETDEVKNVYMTRKTRLGINRVLQSPPPSYKNFVMNYNMQNMNKEFPELFGMLKAAEIEIKKEHQVLMVNKTTSFKKQGKSKGKNKKSGKKAATPPVKPKSGPKPDAECYYCKEKGHWKRNCSKSEGKIFVAKNGTFLEKEFLTKEVTGRKVELDEIEESLLVDQSSAVPENVPVPPTPATEEANDNDHETSNETATEPRRSTRDRATPDWYDPCLNVMIVDNNDEDPATYEEAMMSPDSNKWQEAMKSEMGSMYDNKVWTLVDLPDSRKAVENKWIFKRKTDADGNITVYKARLVAKGFRQIQGVDYDETFSPVAKLKSVRILLAIAAFFDYEIWQMDVKTAFLNGDIEEELYMVQPKGFVDPKNADKVCKLQRSIYGLKQASRSWNRRFDKVIKDFGFIQCHGEACIYKKVSGSSVAFLILYVDDIILIGNDIELLSSVKGYLNNSFSMKDLGEASYILGIKIYRDRSRRLIGLSQSTYLDKILKKFRMDESKKGFLPMLPGKVLSKTQGPATAEERERMSQIPYASAVGSIMYAMLCTRPDIAHAVSLTSRYQSDPGMEHWTAVKNILKYLKRTKDMFLCYGGDQELVVTSYTDASWNTDPDDSKSQSGYVFILNGAAVSWASSKQCTVAKSSTESEYIAASEASSEAVWMKRFIVELGVVPSALDPFVIYCDNMGAIANAQEPRSHKRLKHIKLRYHSIREYIEDGEVKICKVHTDLNVADPLTKALPRAKHDQHQNAMGVRACVEGKMHDSPHPSKTIISSKRILELLHVDLFGPVTHASLGAKKHCLVIVDDYSRYTWVYFLKTKDETQQIFIDFATEVQRQHNLLIMAIRSDNGSEFKNYTLNDFLSDEGIRHQYSAAYTPQQNGVAERKNRTLMDMARSMMADVRFEENDSSQVGQVDVCAGDEIPQDAIVRMGVGFFRPIEGHGVASREELCSTTVEPSSSQHQQTPSIEANDAPTQEQEENPPSHVQDQGQDQPRIHDGSDEYPFDICASPNIVQDQAHEVEHSQEIEEAPIEGQDGDPNDQVDQVTPPRPRKAKEEIEARRLARRERKLERLEHTHDKVLGDVRAKVSTRRQLANFSNHHAYISLVEPKKVFEALEDSDWLEAMHEELNNFKRNKVWTLVEKPKECRNVIGTKWIFKNKQDEFGNVVRNKARLVAQGFSQVEGIDFGETYAPVARLESIRILLAYASHHNFKLQQMDVKSAFLNGPLHEEVYVKQPPGFEDLNFPNHVYKLDKALYGLKQAPRAWFEMSMMGEMKFFLGFEIKQLREGTFINQAKYLQDMLKRFKMTELKGVATPMATKCHLALDPNGGASRGGRRRSRHDRSSDEFATNAPRKSVTSRRKNKEVRENYKAMDSVSYSAIRLKNWYDDVPRDEEIAGRRYWCIEQEFIYKDVYEPMKNLRPMQAIDVDILAINDHFEDAIWVAGKMGLLEIMKIQCDFSPDLVKQFFATLAIRKDEEHTMEWMTGSTHCSATLRQFAGFLGVPVDGGRRLHGPQQTDKNALVHLYTSAGKIGQAKGLLPIYSQLLRFFRATICPSGGNNDALRGALVDLMHLSYKCARDVNEERDYTLDVMDFIFHEIHDAMVSRTTIPYAPYIQLLINNSVAVCDEDLSGYPLVKHHVKKAYKLKPVSSAVPAPDTFMRDARSSGFAPARHPDVPAMRKQVSRLSWFQRHILCMNIEIHKENYAASRERSEIKHTQAVILHKLSGDQGPPPQPPAHQGYSGWHSAQVPWSDLDDCLQRSNTSRRSPDAPDTDEEEEEAAYESDDDDASE</sequence>
<evidence type="ECO:0000259" key="4">
    <source>
        <dbReference type="PROSITE" id="PS50994"/>
    </source>
</evidence>
<evidence type="ECO:0000256" key="1">
    <source>
        <dbReference type="PROSITE-ProRule" id="PRU00047"/>
    </source>
</evidence>
<keyword evidence="1" id="KW-0863">Zinc-finger</keyword>
<feature type="region of interest" description="Disordered" evidence="2">
    <location>
        <begin position="1340"/>
        <end position="1366"/>
    </location>
</feature>
<dbReference type="PROSITE" id="PS50994">
    <property type="entry name" value="INTEGRASE"/>
    <property type="match status" value="1"/>
</dbReference>
<accession>A0AAD8SK37</accession>
<comment type="caution">
    <text evidence="5">The sequence shown here is derived from an EMBL/GenBank/DDBJ whole genome shotgun (WGS) entry which is preliminary data.</text>
</comment>
<keyword evidence="1" id="KW-0862">Zinc</keyword>
<dbReference type="Gene3D" id="4.10.60.10">
    <property type="entry name" value="Zinc finger, CCHC-type"/>
    <property type="match status" value="1"/>
</dbReference>
<feature type="compositionally biased region" description="Polar residues" evidence="2">
    <location>
        <begin position="1261"/>
        <end position="1286"/>
    </location>
</feature>
<evidence type="ECO:0000313" key="5">
    <source>
        <dbReference type="EMBL" id="KAK1653632.1"/>
    </source>
</evidence>
<dbReference type="InterPro" id="IPR036875">
    <property type="entry name" value="Znf_CCHC_sf"/>
</dbReference>
<evidence type="ECO:0000256" key="2">
    <source>
        <dbReference type="SAM" id="MobiDB-lite"/>
    </source>
</evidence>
<dbReference type="GO" id="GO:0015074">
    <property type="term" value="P:DNA integration"/>
    <property type="evidence" value="ECO:0007669"/>
    <property type="project" value="InterPro"/>
</dbReference>
<dbReference type="GO" id="GO:0008270">
    <property type="term" value="F:zinc ion binding"/>
    <property type="evidence" value="ECO:0007669"/>
    <property type="project" value="UniProtKB-KW"/>
</dbReference>
<dbReference type="InterPro" id="IPR036397">
    <property type="entry name" value="RNaseH_sf"/>
</dbReference>